<name>A0ABU6F2F4_9ACTN</name>
<evidence type="ECO:0000256" key="2">
    <source>
        <dbReference type="ARBA" id="ARBA00022898"/>
    </source>
</evidence>
<dbReference type="PROSITE" id="PS00109">
    <property type="entry name" value="PROTEIN_KINASE_TYR"/>
    <property type="match status" value="1"/>
</dbReference>
<dbReference type="InterPro" id="IPR049704">
    <property type="entry name" value="Aminotrans_3_PPA_site"/>
</dbReference>
<reference evidence="5 6" key="1">
    <citation type="submission" date="2022-10" db="EMBL/GenBank/DDBJ databases">
        <authorList>
            <person name="Xie J."/>
            <person name="Shen N."/>
        </authorList>
    </citation>
    <scope>NUCLEOTIDE SEQUENCE [LARGE SCALE GENOMIC DNA]</scope>
    <source>
        <strain evidence="5 6">YIM65594</strain>
    </source>
</reference>
<keyword evidence="2" id="KW-0663">Pyridoxal phosphate</keyword>
<dbReference type="CDD" id="cd00610">
    <property type="entry name" value="OAT_like"/>
    <property type="match status" value="1"/>
</dbReference>
<evidence type="ECO:0000313" key="5">
    <source>
        <dbReference type="EMBL" id="MEB8338186.1"/>
    </source>
</evidence>
<dbReference type="EMBL" id="JAOZYC010000093">
    <property type="protein sequence ID" value="MEB8338186.1"/>
    <property type="molecule type" value="Genomic_DNA"/>
</dbReference>
<keyword evidence="5" id="KW-0808">Transferase</keyword>
<dbReference type="Gene3D" id="3.40.640.10">
    <property type="entry name" value="Type I PLP-dependent aspartate aminotransferase-like (Major domain)"/>
    <property type="match status" value="1"/>
</dbReference>
<dbReference type="InterPro" id="IPR008266">
    <property type="entry name" value="Tyr_kinase_AS"/>
</dbReference>
<dbReference type="Gene3D" id="3.90.1200.10">
    <property type="match status" value="1"/>
</dbReference>
<dbReference type="InterPro" id="IPR002575">
    <property type="entry name" value="Aminoglycoside_PTrfase"/>
</dbReference>
<keyword evidence="5" id="KW-0032">Aminotransferase</keyword>
<protein>
    <submittedName>
        <fullName evidence="5">Aminotransferase class III-fold pyridoxal phosphate-dependent enzyme</fullName>
    </submittedName>
</protein>
<dbReference type="InterPro" id="IPR015421">
    <property type="entry name" value="PyrdxlP-dep_Trfase_major"/>
</dbReference>
<dbReference type="PROSITE" id="PS00600">
    <property type="entry name" value="AA_TRANSFER_CLASS_3"/>
    <property type="match status" value="1"/>
</dbReference>
<dbReference type="Gene3D" id="3.90.1150.10">
    <property type="entry name" value="Aspartate Aminotransferase, domain 1"/>
    <property type="match status" value="1"/>
</dbReference>
<dbReference type="PANTHER" id="PTHR45688:SF13">
    <property type="entry name" value="ALANINE--GLYOXYLATE AMINOTRANSFERASE 2-LIKE"/>
    <property type="match status" value="1"/>
</dbReference>
<dbReference type="Gene3D" id="3.30.200.20">
    <property type="entry name" value="Phosphorylase Kinase, domain 1"/>
    <property type="match status" value="1"/>
</dbReference>
<sequence>MTDAVARQVEGVEPGVRPGVTLDRLGLGSGRLAAAHAVMGEVEAVTLARARWSLDIVAATRLATEKDDTFRLDTSQGERFVVKVSHPDEDDDEVAFETELMRHVHESGYGVPVPELLPSDGGRLLEPVRDGSARRRLARVMTFAPGTPLDATGTSAPERERVGEMLAQLRHATADFRHPADDRVCAWDVRHLPALRPLLDEVPDAAQRQALTTGLDRYMDVVVPHLPSLRGHVLHNDFSTSNLLVDHDAAEFVTGVIDFGDAVHTAIAVDVATALLNQLPRDAARRVVPDLFAGARDVLRGYLRSADLTETERALLPHLVMGRVVARALITLHRASLIPGNTTYILRNTAPGWGQLAWFLDRTPDEISSTFLWPSRRSTQRPTAHPRTRMSTRETKATHQTKTRGKMNNAFDPNAAEGLSRSSRQLVERREKLLGPAYRLFYQQPLHIVRGEGCRLWDDEGNEYLDAYNNVVSVGHAHPHVVEAVHQQMQTLCTHTRYLQEGVLDYAEHLLATLTGPVADGHAMFTCTGSEANDLALRIAKYRTGNQGVIITSEAYHGNSDQVAGISPAMGENAVLGTWVRRVPTPDSYRIPHEGMGEWFAGHVREQIRELERHGVGVAALVVDSLFSSDGLYAQPTDLLGPAVKAVQEAGGLFIADEVQCGFARSGERMWGYQRHDVHPDIVTMGKPMGNGYPVAGLAVTHDAVAEFGHDMRYFNTFGGNSVAIAAAQATFDVIRDENLLDNSHRVGETLRAGLTDLSKRHPAVGDVRGAGLYAGVELVTDRDTKTPDQALSTAVVNGLRERRVLISATGTHGNVLKIRPPLVFDTNDADRLLSVLDEVLTDSAGR</sequence>
<evidence type="ECO:0000256" key="1">
    <source>
        <dbReference type="ARBA" id="ARBA00008954"/>
    </source>
</evidence>
<dbReference type="GO" id="GO:0008483">
    <property type="term" value="F:transaminase activity"/>
    <property type="evidence" value="ECO:0007669"/>
    <property type="project" value="UniProtKB-KW"/>
</dbReference>
<comment type="similarity">
    <text evidence="1">Belongs to the class-III pyridoxal-phosphate-dependent aminotransferase family.</text>
</comment>
<dbReference type="Proteomes" id="UP001354931">
    <property type="component" value="Unassembled WGS sequence"/>
</dbReference>
<gene>
    <name evidence="5" type="ORF">OKJ99_11830</name>
</gene>
<dbReference type="InterPro" id="IPR015422">
    <property type="entry name" value="PyrdxlP-dep_Trfase_small"/>
</dbReference>
<evidence type="ECO:0000313" key="6">
    <source>
        <dbReference type="Proteomes" id="UP001354931"/>
    </source>
</evidence>
<dbReference type="InterPro" id="IPR015424">
    <property type="entry name" value="PyrdxlP-dep_Trfase"/>
</dbReference>
<dbReference type="RefSeq" id="WP_326015948.1">
    <property type="nucleotide sequence ID" value="NZ_JAOZYC010000093.1"/>
</dbReference>
<dbReference type="SUPFAM" id="SSF53383">
    <property type="entry name" value="PLP-dependent transferases"/>
    <property type="match status" value="1"/>
</dbReference>
<evidence type="ECO:0000259" key="4">
    <source>
        <dbReference type="Pfam" id="PF01636"/>
    </source>
</evidence>
<keyword evidence="6" id="KW-1185">Reference proteome</keyword>
<dbReference type="Pfam" id="PF01636">
    <property type="entry name" value="APH"/>
    <property type="match status" value="1"/>
</dbReference>
<comment type="caution">
    <text evidence="5">The sequence shown here is derived from an EMBL/GenBank/DDBJ whole genome shotgun (WGS) entry which is preliminary data.</text>
</comment>
<feature type="domain" description="Aminoglycoside phosphotransferase" evidence="4">
    <location>
        <begin position="67"/>
        <end position="301"/>
    </location>
</feature>
<proteinExistence type="inferred from homology"/>
<dbReference type="InterPro" id="IPR011009">
    <property type="entry name" value="Kinase-like_dom_sf"/>
</dbReference>
<accession>A0ABU6F2F4</accession>
<dbReference type="SUPFAM" id="SSF56112">
    <property type="entry name" value="Protein kinase-like (PK-like)"/>
    <property type="match status" value="1"/>
</dbReference>
<evidence type="ECO:0000256" key="3">
    <source>
        <dbReference type="SAM" id="MobiDB-lite"/>
    </source>
</evidence>
<organism evidence="5 6">
    <name type="scientific">Streptomyces endophyticus</name>
    <dbReference type="NCBI Taxonomy" id="714166"/>
    <lineage>
        <taxon>Bacteria</taxon>
        <taxon>Bacillati</taxon>
        <taxon>Actinomycetota</taxon>
        <taxon>Actinomycetes</taxon>
        <taxon>Kitasatosporales</taxon>
        <taxon>Streptomycetaceae</taxon>
        <taxon>Streptomyces</taxon>
    </lineage>
</organism>
<dbReference type="InterPro" id="IPR005814">
    <property type="entry name" value="Aminotrans_3"/>
</dbReference>
<dbReference type="PANTHER" id="PTHR45688">
    <property type="match status" value="1"/>
</dbReference>
<feature type="region of interest" description="Disordered" evidence="3">
    <location>
        <begin position="377"/>
        <end position="421"/>
    </location>
</feature>
<dbReference type="Pfam" id="PF00202">
    <property type="entry name" value="Aminotran_3"/>
    <property type="match status" value="1"/>
</dbReference>